<keyword evidence="1" id="KW-0812">Transmembrane</keyword>
<evidence type="ECO:0000313" key="3">
    <source>
        <dbReference type="Proteomes" id="UP000327013"/>
    </source>
</evidence>
<gene>
    <name evidence="2" type="ORF">FH972_024865</name>
</gene>
<proteinExistence type="predicted"/>
<reference evidence="2 3" key="1">
    <citation type="submission" date="2019-06" db="EMBL/GenBank/DDBJ databases">
        <title>A chromosomal-level reference genome of Carpinus fangiana (Coryloideae, Betulaceae).</title>
        <authorList>
            <person name="Yang X."/>
            <person name="Wang Z."/>
            <person name="Zhang L."/>
            <person name="Hao G."/>
            <person name="Liu J."/>
            <person name="Yang Y."/>
        </authorList>
    </citation>
    <scope>NUCLEOTIDE SEQUENCE [LARGE SCALE GENOMIC DNA]</scope>
    <source>
        <strain evidence="2">Cfa_2016G</strain>
        <tissue evidence="2">Leaf</tissue>
    </source>
</reference>
<sequence>MAGSDAPAHTSISRLASHHAACPSTIDLHPCHPDFSSFLIFIGTAIIIGAVAGGILHIMSRGFASLLGAGDLGDENAQRAATRTLADYRKARQRRKVEDERAARSVASWASNPVGDASGLVRSTILEEEEDSEF</sequence>
<name>A0A5N6KZY3_9ROSI</name>
<feature type="transmembrane region" description="Helical" evidence="1">
    <location>
        <begin position="38"/>
        <end position="58"/>
    </location>
</feature>
<keyword evidence="1" id="KW-1133">Transmembrane helix</keyword>
<keyword evidence="1" id="KW-0472">Membrane</keyword>
<protein>
    <submittedName>
        <fullName evidence="2">Uncharacterized protein</fullName>
    </submittedName>
</protein>
<organism evidence="2 3">
    <name type="scientific">Carpinus fangiana</name>
    <dbReference type="NCBI Taxonomy" id="176857"/>
    <lineage>
        <taxon>Eukaryota</taxon>
        <taxon>Viridiplantae</taxon>
        <taxon>Streptophyta</taxon>
        <taxon>Embryophyta</taxon>
        <taxon>Tracheophyta</taxon>
        <taxon>Spermatophyta</taxon>
        <taxon>Magnoliopsida</taxon>
        <taxon>eudicotyledons</taxon>
        <taxon>Gunneridae</taxon>
        <taxon>Pentapetalae</taxon>
        <taxon>rosids</taxon>
        <taxon>fabids</taxon>
        <taxon>Fagales</taxon>
        <taxon>Betulaceae</taxon>
        <taxon>Carpinus</taxon>
    </lineage>
</organism>
<evidence type="ECO:0000313" key="2">
    <source>
        <dbReference type="EMBL" id="KAB8416345.1"/>
    </source>
</evidence>
<evidence type="ECO:0000256" key="1">
    <source>
        <dbReference type="SAM" id="Phobius"/>
    </source>
</evidence>
<keyword evidence="3" id="KW-1185">Reference proteome</keyword>
<comment type="caution">
    <text evidence="2">The sequence shown here is derived from an EMBL/GenBank/DDBJ whole genome shotgun (WGS) entry which is preliminary data.</text>
</comment>
<dbReference type="EMBL" id="VIBQ01000031">
    <property type="protein sequence ID" value="KAB8416345.1"/>
    <property type="molecule type" value="Genomic_DNA"/>
</dbReference>
<dbReference type="Proteomes" id="UP000327013">
    <property type="component" value="Unassembled WGS sequence"/>
</dbReference>
<accession>A0A5N6KZY3</accession>
<dbReference type="AlphaFoldDB" id="A0A5N6KZY3"/>